<dbReference type="InterPro" id="IPR029063">
    <property type="entry name" value="SAM-dependent_MTases_sf"/>
</dbReference>
<dbReference type="RefSeq" id="WP_126753696.1">
    <property type="nucleotide sequence ID" value="NZ_PIPY01000002.1"/>
</dbReference>
<name>A0A432YPS7_9GAMM</name>
<evidence type="ECO:0000313" key="2">
    <source>
        <dbReference type="Proteomes" id="UP000288259"/>
    </source>
</evidence>
<keyword evidence="1" id="KW-0808">Transferase</keyword>
<proteinExistence type="predicted"/>
<dbReference type="Pfam" id="PF13489">
    <property type="entry name" value="Methyltransf_23"/>
    <property type="match status" value="1"/>
</dbReference>
<reference evidence="2" key="1">
    <citation type="journal article" date="2018" name="Front. Microbiol.">
        <title>Genome-Based Analysis Reveals the Taxonomy and Diversity of the Family Idiomarinaceae.</title>
        <authorList>
            <person name="Liu Y."/>
            <person name="Lai Q."/>
            <person name="Shao Z."/>
        </authorList>
    </citation>
    <scope>NUCLEOTIDE SEQUENCE [LARGE SCALE GENOMIC DNA]</scope>
    <source>
        <strain evidence="2">CVS-6</strain>
    </source>
</reference>
<accession>A0A432YPS7</accession>
<organism evidence="1 2">
    <name type="scientific">Pseudidiomarina insulisalsae</name>
    <dbReference type="NCBI Taxonomy" id="575789"/>
    <lineage>
        <taxon>Bacteria</taxon>
        <taxon>Pseudomonadati</taxon>
        <taxon>Pseudomonadota</taxon>
        <taxon>Gammaproteobacteria</taxon>
        <taxon>Alteromonadales</taxon>
        <taxon>Idiomarinaceae</taxon>
        <taxon>Pseudidiomarina</taxon>
    </lineage>
</organism>
<dbReference type="OrthoDB" id="9791944at2"/>
<keyword evidence="1" id="KW-0489">Methyltransferase</keyword>
<protein>
    <submittedName>
        <fullName evidence="1">2-polyprenyl-3-methyl-5-hydroxy-6-metoxy-1, 4-benzoquinol methylase</fullName>
    </submittedName>
</protein>
<dbReference type="Proteomes" id="UP000288259">
    <property type="component" value="Unassembled WGS sequence"/>
</dbReference>
<dbReference type="SUPFAM" id="SSF53335">
    <property type="entry name" value="S-adenosyl-L-methionine-dependent methyltransferases"/>
    <property type="match status" value="1"/>
</dbReference>
<dbReference type="EMBL" id="PIPY01000002">
    <property type="protein sequence ID" value="RUO63130.1"/>
    <property type="molecule type" value="Genomic_DNA"/>
</dbReference>
<dbReference type="GO" id="GO:0008168">
    <property type="term" value="F:methyltransferase activity"/>
    <property type="evidence" value="ECO:0007669"/>
    <property type="project" value="UniProtKB-KW"/>
</dbReference>
<dbReference type="GO" id="GO:0032259">
    <property type="term" value="P:methylation"/>
    <property type="evidence" value="ECO:0007669"/>
    <property type="project" value="UniProtKB-KW"/>
</dbReference>
<dbReference type="Gene3D" id="3.40.50.150">
    <property type="entry name" value="Vaccinia Virus protein VP39"/>
    <property type="match status" value="1"/>
</dbReference>
<dbReference type="AlphaFoldDB" id="A0A432YPS7"/>
<evidence type="ECO:0000313" key="1">
    <source>
        <dbReference type="EMBL" id="RUO63130.1"/>
    </source>
</evidence>
<keyword evidence="2" id="KW-1185">Reference proteome</keyword>
<gene>
    <name evidence="1" type="ORF">CWI71_02595</name>
</gene>
<sequence length="221" mass="25353">MINIATCPLCHAAAGHFVADTRRDYYQCSQCELVFADPTGHLEADAERAVYDLHENLPDDAGYRNFLEQLTVPLLARLTPGMQGLDFGCGPGPTLHLMLEERGMNMQLYDIFYQPNKQQLQRQYDFVTSTEVVEHFYQPAATWRQLVDLVKPGGTLAIMTSLFTRQTPAAFLAWQYKNDPTHVSFYTPWTMKWLAQEYALNCDILSQRVIFFQRLPVHSHS</sequence>
<comment type="caution">
    <text evidence="1">The sequence shown here is derived from an EMBL/GenBank/DDBJ whole genome shotgun (WGS) entry which is preliminary data.</text>
</comment>